<dbReference type="AlphaFoldDB" id="A0A2L2TKW4"/>
<sequence>MVSSLCTIRSSGERGLNALSSIPVNINRLFVRQDVTPAICYDDCNNAYKIAQSVGKSPKLCGSNSLFNTSYGYCIQCIEENENSTKNTEQHYVSPQFAQFLEYCDGLRELPTVTPTACEACNVVSTMDYLGRPVVYTLGPQSITETLEDKLNRYH</sequence>
<name>A0A2L2TKW4_9HYPO</name>
<reference evidence="2" key="1">
    <citation type="submission" date="2014-10" db="EMBL/GenBank/DDBJ databases">
        <authorList>
            <person name="King R."/>
        </authorList>
    </citation>
    <scope>NUCLEOTIDE SEQUENCE [LARGE SCALE GENOMIC DNA]</scope>
    <source>
        <strain evidence="2">A3/5</strain>
    </source>
</reference>
<dbReference type="PANTHER" id="PTHR38122">
    <property type="entry name" value="GLYCOPROTEIN X"/>
    <property type="match status" value="1"/>
</dbReference>
<evidence type="ECO:0000313" key="2">
    <source>
        <dbReference type="Proteomes" id="UP000245910"/>
    </source>
</evidence>
<evidence type="ECO:0000313" key="1">
    <source>
        <dbReference type="EMBL" id="CEI66141.1"/>
    </source>
</evidence>
<organism evidence="1 2">
    <name type="scientific">Fusarium venenatum</name>
    <dbReference type="NCBI Taxonomy" id="56646"/>
    <lineage>
        <taxon>Eukaryota</taxon>
        <taxon>Fungi</taxon>
        <taxon>Dikarya</taxon>
        <taxon>Ascomycota</taxon>
        <taxon>Pezizomycotina</taxon>
        <taxon>Sordariomycetes</taxon>
        <taxon>Hypocreomycetidae</taxon>
        <taxon>Hypocreales</taxon>
        <taxon>Nectriaceae</taxon>
        <taxon>Fusarium</taxon>
    </lineage>
</organism>
<dbReference type="PANTHER" id="PTHR38122:SF1">
    <property type="entry name" value="GLYCOPROTEIN X"/>
    <property type="match status" value="1"/>
</dbReference>
<proteinExistence type="predicted"/>
<keyword evidence="2" id="KW-1185">Reference proteome</keyword>
<accession>A0A2L2TKW4</accession>
<dbReference type="Proteomes" id="UP000245910">
    <property type="component" value="Chromosome I"/>
</dbReference>
<dbReference type="STRING" id="56646.A0A2L2TKW4"/>
<dbReference type="EMBL" id="LN649229">
    <property type="protein sequence ID" value="CEI66141.1"/>
    <property type="molecule type" value="Genomic_DNA"/>
</dbReference>
<protein>
    <submittedName>
        <fullName evidence="1">Uncharacterized protein</fullName>
    </submittedName>
</protein>